<organism evidence="1 2">
    <name type="scientific">Gordonia phage Skog</name>
    <dbReference type="NCBI Taxonomy" id="2704033"/>
    <lineage>
        <taxon>Viruses</taxon>
        <taxon>Duplodnaviria</taxon>
        <taxon>Heunggongvirae</taxon>
        <taxon>Uroviricota</taxon>
        <taxon>Caudoviricetes</taxon>
        <taxon>Skogvirus</taxon>
        <taxon>Skogvirus Skog</taxon>
    </lineage>
</organism>
<evidence type="ECO:0000313" key="2">
    <source>
        <dbReference type="Proteomes" id="UP000503093"/>
    </source>
</evidence>
<dbReference type="GeneID" id="64766636"/>
<dbReference type="Proteomes" id="UP000503093">
    <property type="component" value="Segment"/>
</dbReference>
<name>A0A6G6XJV3_9CAUD</name>
<proteinExistence type="predicted"/>
<reference evidence="1 2" key="1">
    <citation type="submission" date="2020-01" db="EMBL/GenBank/DDBJ databases">
        <authorList>
            <person name="Alvaro L.E."/>
            <person name="Baker K.N."/>
            <person name="Baxter I.S."/>
            <person name="Brown M.R."/>
            <person name="Driscoll K.D."/>
            <person name="Elrubaie J.M."/>
            <person name="Feith S.L."/>
            <person name="Indihar D.F."/>
            <person name="Knoch V.T."/>
            <person name="Koirtyohann K.M."/>
            <person name="Kratz M.A."/>
            <person name="Lear A.H."/>
            <person name="Lindblom K.E."/>
            <person name="Marcus E.R."/>
            <person name="Murphy M.E."/>
            <person name="Sensor R."/>
            <person name="Sherman S.J."/>
            <person name="Swift V.R."/>
            <person name="White K.E."/>
            <person name="Wills S.J."/>
            <person name="Gatt S.M."/>
            <person name="Lohbauer S.A."/>
            <person name="Power T.R."/>
            <person name="Rosales K.A."/>
            <person name="Sisson B.M."/>
            <person name="Isern S."/>
            <person name="Michael S.F."/>
            <person name="Sunnen C.N."/>
            <person name="Garlena R.A."/>
            <person name="Russell D.A."/>
            <person name="Pope W.H."/>
            <person name="Jacobs-Sera D."/>
            <person name="Hatfull G.F."/>
        </authorList>
    </citation>
    <scope>NUCLEOTIDE SEQUENCE [LARGE SCALE GENOMIC DNA]</scope>
</reference>
<evidence type="ECO:0000313" key="1">
    <source>
        <dbReference type="EMBL" id="QIG58306.1"/>
    </source>
</evidence>
<dbReference type="EMBL" id="MN908687">
    <property type="protein sequence ID" value="QIG58306.1"/>
    <property type="molecule type" value="Genomic_DNA"/>
</dbReference>
<dbReference type="KEGG" id="vg:64766636"/>
<sequence>MNQSRTSYLTTVTESNDQAESLAFYLGEHGVAAMVQDTIEVVCPILTVDDVAVIDLLKRSWAMFWETSDSGLLGLACYEKP</sequence>
<protein>
    <submittedName>
        <fullName evidence="1">Uncharacterized protein</fullName>
    </submittedName>
</protein>
<gene>
    <name evidence="1" type="primary">155</name>
    <name evidence="1" type="ORF">SEA_SKOG_154</name>
</gene>
<keyword evidence="2" id="KW-1185">Reference proteome</keyword>
<dbReference type="RefSeq" id="YP_010059404.1">
    <property type="nucleotide sequence ID" value="NC_054725.1"/>
</dbReference>
<accession>A0A6G6XJV3</accession>